<name>D6CLC1_THIA3</name>
<evidence type="ECO:0000313" key="4">
    <source>
        <dbReference type="Proteomes" id="UP000002372"/>
    </source>
</evidence>
<dbReference type="eggNOG" id="ENOG50339YW">
    <property type="taxonomic scope" value="Bacteria"/>
</dbReference>
<evidence type="ECO:0000313" key="3">
    <source>
        <dbReference type="EMBL" id="CAZ89349.1"/>
    </source>
</evidence>
<dbReference type="InterPro" id="IPR055245">
    <property type="entry name" value="HTH_proteobacteria"/>
</dbReference>
<organism evidence="3 4">
    <name type="scientific">Thiomonas arsenitoxydans (strain DSM 22701 / CIP 110005 / 3As)</name>
    <dbReference type="NCBI Taxonomy" id="426114"/>
    <lineage>
        <taxon>Bacteria</taxon>
        <taxon>Pseudomonadati</taxon>
        <taxon>Pseudomonadota</taxon>
        <taxon>Betaproteobacteria</taxon>
        <taxon>Burkholderiales</taxon>
        <taxon>Thiomonas</taxon>
    </lineage>
</organism>
<feature type="domain" description="Winged helix-turn-helix" evidence="2">
    <location>
        <begin position="36"/>
        <end position="99"/>
    </location>
</feature>
<accession>D6CLC1</accession>
<dbReference type="OrthoDB" id="5460933at2"/>
<evidence type="ECO:0000259" key="2">
    <source>
        <dbReference type="Pfam" id="PF14090"/>
    </source>
</evidence>
<dbReference type="AlphaFoldDB" id="D6CLC1"/>
<evidence type="ECO:0000256" key="1">
    <source>
        <dbReference type="SAM" id="MobiDB-lite"/>
    </source>
</evidence>
<dbReference type="KEGG" id="thi:THI_2736"/>
<dbReference type="HOGENOM" id="CLU_2182753_0_0_4"/>
<dbReference type="RefSeq" id="WP_013106634.1">
    <property type="nucleotide sequence ID" value="NC_014145.1"/>
</dbReference>
<dbReference type="Proteomes" id="UP000002372">
    <property type="component" value="Chromosome"/>
</dbReference>
<reference key="1">
    <citation type="submission" date="2009-07" db="EMBL/GenBank/DDBJ databases">
        <authorList>
            <person name="Genoscope - CEA"/>
        </authorList>
    </citation>
    <scope>NUCLEOTIDE SEQUENCE</scope>
    <source>
        <strain>3As</strain>
    </source>
</reference>
<protein>
    <recommendedName>
        <fullName evidence="2">Winged helix-turn-helix domain-containing protein</fullName>
    </recommendedName>
</protein>
<dbReference type="EMBL" id="FP475956">
    <property type="protein sequence ID" value="CAZ89349.1"/>
    <property type="molecule type" value="Genomic_DNA"/>
</dbReference>
<feature type="region of interest" description="Disordered" evidence="1">
    <location>
        <begin position="1"/>
        <end position="26"/>
    </location>
</feature>
<proteinExistence type="predicted"/>
<dbReference type="Pfam" id="PF14090">
    <property type="entry name" value="HTH_39"/>
    <property type="match status" value="1"/>
</dbReference>
<gene>
    <name evidence="3" type="ordered locus">THI_2736</name>
</gene>
<sequence>MSAPNRSAAALSEACGAGNGADENEQLFHGNGAAQQRARLLRHLQEHGQIDTLTARRELDILMPAARVFELRALGEPITLVWVTRTTDCGKPHRVGLYIWGGSGEDALQ</sequence>
<reference evidence="4" key="2">
    <citation type="journal article" date="2010" name="PLoS Genet.">
        <title>Structure, function, and evolution of the Thiomonas spp. genome.</title>
        <authorList>
            <person name="Arsene-Ploetze F."/>
            <person name="Koechler S."/>
            <person name="Marchal M."/>
            <person name="Coppee J.Y."/>
            <person name="Chandler M."/>
            <person name="Bonnefoy V."/>
            <person name="Brochier-Armanet C."/>
            <person name="Barakat M."/>
            <person name="Barbe V."/>
            <person name="Battaglia-Brunet F."/>
            <person name="Bruneel O."/>
            <person name="Bryan C.G."/>
            <person name="Cleiss-Arnold J."/>
            <person name="Cruveiller S."/>
            <person name="Erhardt M."/>
            <person name="Heinrich-Salmeron A."/>
            <person name="Hommais F."/>
            <person name="Joulian C."/>
            <person name="Krin E."/>
            <person name="Lieutaud A."/>
            <person name="Lievremont D."/>
            <person name="Michel C."/>
            <person name="Muller D."/>
            <person name="Ortet P."/>
            <person name="Proux C."/>
            <person name="Siguier P."/>
            <person name="Roche D."/>
            <person name="Rouy Z."/>
            <person name="Salvignol G."/>
            <person name="Slyemi D."/>
            <person name="Talla E."/>
            <person name="Weiss S."/>
            <person name="Weissenbach J."/>
            <person name="Medigue C."/>
            <person name="Bertin P.N."/>
        </authorList>
    </citation>
    <scope>NUCLEOTIDE SEQUENCE [LARGE SCALE GENOMIC DNA]</scope>
    <source>
        <strain evidence="4">DSM 22701 / CIP 110005 / 3As</strain>
    </source>
</reference>